<keyword evidence="2" id="KW-1185">Reference proteome</keyword>
<comment type="caution">
    <text evidence="1">The sequence shown here is derived from an EMBL/GenBank/DDBJ whole genome shotgun (WGS) entry which is preliminary data.</text>
</comment>
<reference evidence="1 2" key="1">
    <citation type="journal article" date="2018" name="BMC Genomics">
        <title>Whole genome sequencing and function prediction of 133 gut anaerobes isolated from chicken caecum in pure cultures.</title>
        <authorList>
            <person name="Medvecky M."/>
            <person name="Cejkova D."/>
            <person name="Polansky O."/>
            <person name="Karasova D."/>
            <person name="Kubasova T."/>
            <person name="Cizek A."/>
            <person name="Rychlik I."/>
        </authorList>
    </citation>
    <scope>NUCLEOTIDE SEQUENCE [LARGE SCALE GENOMIC DNA]</scope>
    <source>
        <strain evidence="1 2">An13</strain>
    </source>
</reference>
<sequence length="149" mass="18365">MSMIDKYMYFTVSFHPSQDQQYDGELNSPFLMRSVTFHHLTDLILMMDQIMESCHIPATDNRYRTFRRKHSFLNKELKYRQITSEKFEDYLQESMKDYKENVFQIKVMYRQHYSWQGEIVFEKMNIRKFFRSSLELLHLIYSTLEKIHC</sequence>
<evidence type="ECO:0000313" key="1">
    <source>
        <dbReference type="EMBL" id="OUQ36644.1"/>
    </source>
</evidence>
<accession>A0A1Y4T3E4</accession>
<proteinExistence type="predicted"/>
<evidence type="ECO:0000313" key="2">
    <source>
        <dbReference type="Proteomes" id="UP000195305"/>
    </source>
</evidence>
<dbReference type="Proteomes" id="UP000195305">
    <property type="component" value="Unassembled WGS sequence"/>
</dbReference>
<name>A0A1Y4T3E4_9FIRM</name>
<protein>
    <submittedName>
        <fullName evidence="1">Uncharacterized protein</fullName>
    </submittedName>
</protein>
<gene>
    <name evidence="1" type="ORF">B5E75_00470</name>
</gene>
<dbReference type="OrthoDB" id="2086691at2"/>
<dbReference type="EMBL" id="NFLJ01000001">
    <property type="protein sequence ID" value="OUQ36644.1"/>
    <property type="molecule type" value="Genomic_DNA"/>
</dbReference>
<organism evidence="1 2">
    <name type="scientific">Massilimicrobiota timonensis</name>
    <dbReference type="NCBI Taxonomy" id="1776392"/>
    <lineage>
        <taxon>Bacteria</taxon>
        <taxon>Bacillati</taxon>
        <taxon>Bacillota</taxon>
        <taxon>Erysipelotrichia</taxon>
        <taxon>Erysipelotrichales</taxon>
        <taxon>Erysipelotrichaceae</taxon>
        <taxon>Massilimicrobiota</taxon>
    </lineage>
</organism>
<dbReference type="AlphaFoldDB" id="A0A1Y4T3E4"/>
<dbReference type="RefSeq" id="WP_087356859.1">
    <property type="nucleotide sequence ID" value="NZ_NFLJ01000001.1"/>
</dbReference>